<accession>A0A8H5D5A1</accession>
<keyword evidence="3" id="KW-1185">Reference proteome</keyword>
<dbReference type="InterPro" id="IPR036047">
    <property type="entry name" value="F-box-like_dom_sf"/>
</dbReference>
<reference evidence="2 3" key="1">
    <citation type="journal article" date="2020" name="ISME J.">
        <title>Uncovering the hidden diversity of litter-decomposition mechanisms in mushroom-forming fungi.</title>
        <authorList>
            <person name="Floudas D."/>
            <person name="Bentzer J."/>
            <person name="Ahren D."/>
            <person name="Johansson T."/>
            <person name="Persson P."/>
            <person name="Tunlid A."/>
        </authorList>
    </citation>
    <scope>NUCLEOTIDE SEQUENCE [LARGE SCALE GENOMIC DNA]</scope>
    <source>
        <strain evidence="2 3">CBS 146.42</strain>
    </source>
</reference>
<dbReference type="Proteomes" id="UP000559027">
    <property type="component" value="Unassembled WGS sequence"/>
</dbReference>
<sequence length="191" mass="22353">MEAARLAPVTRLPSELLARIFKYLQSQPLPLEYHSSLSGHIHQWHVVLRVCRLWRYVALENPELWNTIFIGQPWPQKAFHHRERFKELPLNIVYDVTSNDSTKEDEMLHALWKHVEPVGGVRQLVLRCGNRRPKIWESVIQIASNLQSLVIIAHPRAFEFNEDDDFLLQMPTLPHDTFPNLTRLLITGVSR</sequence>
<feature type="domain" description="F-box" evidence="1">
    <location>
        <begin position="6"/>
        <end position="57"/>
    </location>
</feature>
<evidence type="ECO:0000313" key="3">
    <source>
        <dbReference type="Proteomes" id="UP000559027"/>
    </source>
</evidence>
<dbReference type="PROSITE" id="PS50181">
    <property type="entry name" value="FBOX"/>
    <property type="match status" value="1"/>
</dbReference>
<gene>
    <name evidence="2" type="ORF">D9756_007992</name>
</gene>
<dbReference type="SUPFAM" id="SSF81383">
    <property type="entry name" value="F-box domain"/>
    <property type="match status" value="1"/>
</dbReference>
<protein>
    <recommendedName>
        <fullName evidence="1">F-box domain-containing protein</fullName>
    </recommendedName>
</protein>
<proteinExistence type="predicted"/>
<dbReference type="Gene3D" id="1.20.1280.50">
    <property type="match status" value="1"/>
</dbReference>
<dbReference type="Pfam" id="PF12937">
    <property type="entry name" value="F-box-like"/>
    <property type="match status" value="1"/>
</dbReference>
<comment type="caution">
    <text evidence="2">The sequence shown here is derived from an EMBL/GenBank/DDBJ whole genome shotgun (WGS) entry which is preliminary data.</text>
</comment>
<organism evidence="2 3">
    <name type="scientific">Leucocoprinus leucothites</name>
    <dbReference type="NCBI Taxonomy" id="201217"/>
    <lineage>
        <taxon>Eukaryota</taxon>
        <taxon>Fungi</taxon>
        <taxon>Dikarya</taxon>
        <taxon>Basidiomycota</taxon>
        <taxon>Agaricomycotina</taxon>
        <taxon>Agaricomycetes</taxon>
        <taxon>Agaricomycetidae</taxon>
        <taxon>Agaricales</taxon>
        <taxon>Agaricineae</taxon>
        <taxon>Agaricaceae</taxon>
        <taxon>Leucocoprinus</taxon>
    </lineage>
</organism>
<evidence type="ECO:0000259" key="1">
    <source>
        <dbReference type="PROSITE" id="PS50181"/>
    </source>
</evidence>
<name>A0A8H5D5A1_9AGAR</name>
<dbReference type="EMBL" id="JAACJO010000010">
    <property type="protein sequence ID" value="KAF5353409.1"/>
    <property type="molecule type" value="Genomic_DNA"/>
</dbReference>
<dbReference type="InterPro" id="IPR001810">
    <property type="entry name" value="F-box_dom"/>
</dbReference>
<dbReference type="AlphaFoldDB" id="A0A8H5D5A1"/>
<evidence type="ECO:0000313" key="2">
    <source>
        <dbReference type="EMBL" id="KAF5353409.1"/>
    </source>
</evidence>
<dbReference type="OrthoDB" id="2269034at2759"/>